<keyword evidence="5" id="KW-1185">Reference proteome</keyword>
<feature type="compositionally biased region" description="Low complexity" evidence="1">
    <location>
        <begin position="343"/>
        <end position="362"/>
    </location>
</feature>
<feature type="transmembrane region" description="Helical" evidence="2">
    <location>
        <begin position="137"/>
        <end position="158"/>
    </location>
</feature>
<protein>
    <submittedName>
        <fullName evidence="4">Uncharacterized protein</fullName>
    </submittedName>
</protein>
<feature type="compositionally biased region" description="Pro residues" evidence="1">
    <location>
        <begin position="314"/>
        <end position="325"/>
    </location>
</feature>
<dbReference type="EMBL" id="JEMT01027903">
    <property type="protein sequence ID" value="EXX56010.1"/>
    <property type="molecule type" value="Genomic_DNA"/>
</dbReference>
<feature type="compositionally biased region" description="Polar residues" evidence="1">
    <location>
        <begin position="195"/>
        <end position="211"/>
    </location>
</feature>
<feature type="compositionally biased region" description="Low complexity" evidence="1">
    <location>
        <begin position="247"/>
        <end position="259"/>
    </location>
</feature>
<evidence type="ECO:0000256" key="1">
    <source>
        <dbReference type="SAM" id="MobiDB-lite"/>
    </source>
</evidence>
<dbReference type="OrthoDB" id="2429773at2759"/>
<feature type="signal peptide" evidence="3">
    <location>
        <begin position="1"/>
        <end position="21"/>
    </location>
</feature>
<gene>
    <name evidence="4" type="ORF">RirG_220110</name>
</gene>
<evidence type="ECO:0000313" key="4">
    <source>
        <dbReference type="EMBL" id="EXX56010.1"/>
    </source>
</evidence>
<evidence type="ECO:0000256" key="2">
    <source>
        <dbReference type="SAM" id="Phobius"/>
    </source>
</evidence>
<dbReference type="STRING" id="1432141.A0A015IP40"/>
<accession>A0A015IP40</accession>
<sequence length="369" mass="41277">MNKFFVLILLLVVNSKNFVQAQDPETCSTQDGSPCVKLNDLLAPCDTKFGPPPSNVSSLEYSVDNSATASCMCNQEAYDTLSSCISTCFSNENPNIKTANFEDYQRSCRNFGFIFGPPIKDQSLSDKNDTAGTAKKVLIGIFTSISFLIVLGLLIWYWNSKRSRAPKQKAKPQSFDDVSIHEQMTVHHPAPGSGTPVSSLPNADYNPTSHTGLFPPPGTVQNPHQQQHQQQHHHPQQHHPQHHHQQQQHQYQQQQQQYNRPPPPPQQYSPSSQPYSGGAPYHNGPRYNNSSPPPASQQGYFPPQPQQTPYQQPFQPPYPRPPPNRVPYQQPHHSRTNSPGIDPSYPRNSPSPPQNYYNPNNFYGGGGGY</sequence>
<dbReference type="Proteomes" id="UP000022910">
    <property type="component" value="Unassembled WGS sequence"/>
</dbReference>
<dbReference type="HOGENOM" id="CLU_750366_0_0_1"/>
<feature type="chain" id="PRO_5001473814" evidence="3">
    <location>
        <begin position="22"/>
        <end position="369"/>
    </location>
</feature>
<dbReference type="AlphaFoldDB" id="A0A015IP40"/>
<keyword evidence="2" id="KW-0472">Membrane</keyword>
<keyword evidence="2" id="KW-1133">Transmembrane helix</keyword>
<evidence type="ECO:0000313" key="5">
    <source>
        <dbReference type="Proteomes" id="UP000022910"/>
    </source>
</evidence>
<name>A0A015IP40_RHIIW</name>
<evidence type="ECO:0000256" key="3">
    <source>
        <dbReference type="SAM" id="SignalP"/>
    </source>
</evidence>
<feature type="compositionally biased region" description="Low complexity" evidence="1">
    <location>
        <begin position="297"/>
        <end position="313"/>
    </location>
</feature>
<comment type="caution">
    <text evidence="4">The sequence shown here is derived from an EMBL/GenBank/DDBJ whole genome shotgun (WGS) entry which is preliminary data.</text>
</comment>
<feature type="compositionally biased region" description="Basic residues" evidence="1">
    <location>
        <begin position="230"/>
        <end position="246"/>
    </location>
</feature>
<reference evidence="4 5" key="1">
    <citation type="submission" date="2014-02" db="EMBL/GenBank/DDBJ databases">
        <title>Single nucleus genome sequencing reveals high similarity among nuclei of an endomycorrhizal fungus.</title>
        <authorList>
            <person name="Lin K."/>
            <person name="Geurts R."/>
            <person name="Zhang Z."/>
            <person name="Limpens E."/>
            <person name="Saunders D.G."/>
            <person name="Mu D."/>
            <person name="Pang E."/>
            <person name="Cao H."/>
            <person name="Cha H."/>
            <person name="Lin T."/>
            <person name="Zhou Q."/>
            <person name="Shang Y."/>
            <person name="Li Y."/>
            <person name="Ivanov S."/>
            <person name="Sharma T."/>
            <person name="Velzen R.V."/>
            <person name="Ruijter N.D."/>
            <person name="Aanen D.K."/>
            <person name="Win J."/>
            <person name="Kamoun S."/>
            <person name="Bisseling T."/>
            <person name="Huang S."/>
        </authorList>
    </citation>
    <scope>NUCLEOTIDE SEQUENCE [LARGE SCALE GENOMIC DNA]</scope>
    <source>
        <strain evidence="5">DAOM197198w</strain>
    </source>
</reference>
<proteinExistence type="predicted"/>
<keyword evidence="2" id="KW-0812">Transmembrane</keyword>
<keyword evidence="3" id="KW-0732">Signal</keyword>
<organism evidence="4 5">
    <name type="scientific">Rhizophagus irregularis (strain DAOM 197198w)</name>
    <name type="common">Glomus intraradices</name>
    <dbReference type="NCBI Taxonomy" id="1432141"/>
    <lineage>
        <taxon>Eukaryota</taxon>
        <taxon>Fungi</taxon>
        <taxon>Fungi incertae sedis</taxon>
        <taxon>Mucoromycota</taxon>
        <taxon>Glomeromycotina</taxon>
        <taxon>Glomeromycetes</taxon>
        <taxon>Glomerales</taxon>
        <taxon>Glomeraceae</taxon>
        <taxon>Rhizophagus</taxon>
    </lineage>
</organism>
<feature type="region of interest" description="Disordered" evidence="1">
    <location>
        <begin position="186"/>
        <end position="369"/>
    </location>
</feature>